<dbReference type="AlphaFoldDB" id="A0A317T5Q9"/>
<accession>A0A317T5Q9</accession>
<comment type="caution">
    <text evidence="7">Lacks conserved residue(s) required for the propagation of feature annotation.</text>
</comment>
<evidence type="ECO:0000256" key="5">
    <source>
        <dbReference type="ARBA" id="ARBA00023080"/>
    </source>
</evidence>
<keyword evidence="4 7" id="KW-0460">Magnesium</keyword>
<dbReference type="UniPathway" id="UPA00610">
    <property type="reaction ID" value="UER00666"/>
</dbReference>
<dbReference type="Proteomes" id="UP000246278">
    <property type="component" value="Unassembled WGS sequence"/>
</dbReference>
<evidence type="ECO:0000256" key="4">
    <source>
        <dbReference type="ARBA" id="ARBA00022842"/>
    </source>
</evidence>
<feature type="binding site" evidence="7">
    <location>
        <begin position="65"/>
        <end position="67"/>
    </location>
    <ligand>
        <name>substrate</name>
    </ligand>
</feature>
<protein>
    <recommendedName>
        <fullName evidence="7">Deoxyuridine 5'-triphosphate nucleotidohydrolase</fullName>
        <shortName evidence="7">dUTPase</shortName>
        <ecNumber evidence="7">3.6.1.23</ecNumber>
    </recommendedName>
    <alternativeName>
        <fullName evidence="7">dUTP pyrophosphatase</fullName>
    </alternativeName>
</protein>
<dbReference type="InterPro" id="IPR029054">
    <property type="entry name" value="dUTPase-like"/>
</dbReference>
<feature type="binding site" evidence="7">
    <location>
        <position position="78"/>
    </location>
    <ligand>
        <name>substrate</name>
    </ligand>
</feature>
<comment type="catalytic activity">
    <reaction evidence="6 7">
        <text>dUTP + H2O = dUMP + diphosphate + H(+)</text>
        <dbReference type="Rhea" id="RHEA:10248"/>
        <dbReference type="ChEBI" id="CHEBI:15377"/>
        <dbReference type="ChEBI" id="CHEBI:15378"/>
        <dbReference type="ChEBI" id="CHEBI:33019"/>
        <dbReference type="ChEBI" id="CHEBI:61555"/>
        <dbReference type="ChEBI" id="CHEBI:246422"/>
        <dbReference type="EC" id="3.6.1.23"/>
    </reaction>
</comment>
<dbReference type="SUPFAM" id="SSF51283">
    <property type="entry name" value="dUTPase-like"/>
    <property type="match status" value="1"/>
</dbReference>
<comment type="similarity">
    <text evidence="1 7">Belongs to the dUTPase family.</text>
</comment>
<dbReference type="EMBL" id="PDNZ01000004">
    <property type="protein sequence ID" value="PWW82062.1"/>
    <property type="molecule type" value="Genomic_DNA"/>
</dbReference>
<comment type="pathway">
    <text evidence="7">Pyrimidine metabolism; dUMP biosynthesis; dUMP from dCTP (dUTP route): step 2/2.</text>
</comment>
<evidence type="ECO:0000256" key="3">
    <source>
        <dbReference type="ARBA" id="ARBA00022801"/>
    </source>
</evidence>
<gene>
    <name evidence="7" type="primary">dut</name>
    <name evidence="10" type="ORF">CR164_06905</name>
</gene>
<evidence type="ECO:0000313" key="11">
    <source>
        <dbReference type="Proteomes" id="UP000246278"/>
    </source>
</evidence>
<dbReference type="RefSeq" id="WP_110023198.1">
    <property type="nucleotide sequence ID" value="NZ_PDNZ01000004.1"/>
</dbReference>
<dbReference type="GO" id="GO:0046081">
    <property type="term" value="P:dUTP catabolic process"/>
    <property type="evidence" value="ECO:0007669"/>
    <property type="project" value="InterPro"/>
</dbReference>
<dbReference type="Pfam" id="PF00692">
    <property type="entry name" value="dUTPase"/>
    <property type="match status" value="1"/>
</dbReference>
<dbReference type="GO" id="GO:0004170">
    <property type="term" value="F:dUTP diphosphatase activity"/>
    <property type="evidence" value="ECO:0007669"/>
    <property type="project" value="UniProtKB-UniRule"/>
</dbReference>
<evidence type="ECO:0000256" key="8">
    <source>
        <dbReference type="SAM" id="MobiDB-lite"/>
    </source>
</evidence>
<keyword evidence="5 7" id="KW-0546">Nucleotide metabolism</keyword>
<proteinExistence type="inferred from homology"/>
<dbReference type="NCBIfam" id="NF001862">
    <property type="entry name" value="PRK00601.1"/>
    <property type="match status" value="1"/>
</dbReference>
<dbReference type="OrthoDB" id="9809956at2"/>
<dbReference type="Gene3D" id="2.70.40.10">
    <property type="match status" value="1"/>
</dbReference>
<sequence length="157" mass="16925">MSTVKIVRINQKAILPRYATANAAGMDLAACLDAPLEIDPFTTALIPTGLCIELPEGFEAQLRPRSGLALKHLISLPNTPATIDADYRGEVKVILVNYGKKPFTVQHGDRIAQMVVARYEHVALEEVNSLSQTERGNGGFGHTGISTGKSMPVVNDE</sequence>
<dbReference type="PANTHER" id="PTHR11241:SF0">
    <property type="entry name" value="DEOXYURIDINE 5'-TRIPHOSPHATE NUCLEOTIDOHYDROLASE"/>
    <property type="match status" value="1"/>
</dbReference>
<keyword evidence="2 7" id="KW-0479">Metal-binding</keyword>
<dbReference type="PANTHER" id="PTHR11241">
    <property type="entry name" value="DEOXYURIDINE 5'-TRIPHOSPHATE NUCLEOTIDOHYDROLASE"/>
    <property type="match status" value="1"/>
</dbReference>
<evidence type="ECO:0000256" key="7">
    <source>
        <dbReference type="HAMAP-Rule" id="MF_00116"/>
    </source>
</evidence>
<comment type="function">
    <text evidence="7">This enzyme is involved in nucleotide metabolism: it produces dUMP, the immediate precursor of thymidine nucleotides and it decreases the intracellular concentration of dUTP so that uracil cannot be incorporated into DNA.</text>
</comment>
<evidence type="ECO:0000313" key="10">
    <source>
        <dbReference type="EMBL" id="PWW82062.1"/>
    </source>
</evidence>
<dbReference type="NCBIfam" id="TIGR00576">
    <property type="entry name" value="dut"/>
    <property type="match status" value="1"/>
</dbReference>
<dbReference type="InterPro" id="IPR033704">
    <property type="entry name" value="dUTPase_trimeric"/>
</dbReference>
<dbReference type="EC" id="3.6.1.23" evidence="7"/>
<dbReference type="CDD" id="cd07557">
    <property type="entry name" value="trimeric_dUTPase"/>
    <property type="match status" value="1"/>
</dbReference>
<feature type="binding site" evidence="7">
    <location>
        <begin position="82"/>
        <end position="84"/>
    </location>
    <ligand>
        <name>substrate</name>
    </ligand>
</feature>
<dbReference type="HAMAP" id="MF_00116">
    <property type="entry name" value="dUTPase_bact"/>
    <property type="match status" value="1"/>
</dbReference>
<dbReference type="GO" id="GO:0006226">
    <property type="term" value="P:dUMP biosynthetic process"/>
    <property type="evidence" value="ECO:0007669"/>
    <property type="project" value="UniProtKB-UniRule"/>
</dbReference>
<evidence type="ECO:0000256" key="6">
    <source>
        <dbReference type="ARBA" id="ARBA00047686"/>
    </source>
</evidence>
<dbReference type="InterPro" id="IPR008181">
    <property type="entry name" value="dUTPase"/>
</dbReference>
<comment type="cofactor">
    <cofactor evidence="7">
        <name>Mg(2+)</name>
        <dbReference type="ChEBI" id="CHEBI:18420"/>
    </cofactor>
</comment>
<dbReference type="InterPro" id="IPR036157">
    <property type="entry name" value="dUTPase-like_sf"/>
</dbReference>
<dbReference type="FunFam" id="2.70.40.10:FF:000002">
    <property type="entry name" value="dUTP diphosphatase"/>
    <property type="match status" value="1"/>
</dbReference>
<feature type="region of interest" description="Disordered" evidence="8">
    <location>
        <begin position="132"/>
        <end position="157"/>
    </location>
</feature>
<keyword evidence="11" id="KW-1185">Reference proteome</keyword>
<comment type="caution">
    <text evidence="10">The sequence shown here is derived from an EMBL/GenBank/DDBJ whole genome shotgun (WGS) entry which is preliminary data.</text>
</comment>
<name>A0A317T5Q9_9CHLB</name>
<evidence type="ECO:0000259" key="9">
    <source>
        <dbReference type="Pfam" id="PF00692"/>
    </source>
</evidence>
<keyword evidence="3 7" id="KW-0378">Hydrolase</keyword>
<feature type="domain" description="dUTPase-like" evidence="9">
    <location>
        <begin position="12"/>
        <end position="144"/>
    </location>
</feature>
<evidence type="ECO:0000256" key="2">
    <source>
        <dbReference type="ARBA" id="ARBA00022723"/>
    </source>
</evidence>
<reference evidence="11" key="1">
    <citation type="submission" date="2017-10" db="EMBL/GenBank/DDBJ databases">
        <authorList>
            <person name="Gaisin V.A."/>
            <person name="Rysina M.S."/>
            <person name="Grouzdev D.S."/>
        </authorList>
    </citation>
    <scope>NUCLEOTIDE SEQUENCE [LARGE SCALE GENOMIC DNA]</scope>
    <source>
        <strain evidence="11">V1</strain>
    </source>
</reference>
<evidence type="ECO:0000256" key="1">
    <source>
        <dbReference type="ARBA" id="ARBA00006581"/>
    </source>
</evidence>
<dbReference type="GO" id="GO:0000287">
    <property type="term" value="F:magnesium ion binding"/>
    <property type="evidence" value="ECO:0007669"/>
    <property type="project" value="UniProtKB-UniRule"/>
</dbReference>
<organism evidence="10 11">
    <name type="scientific">Prosthecochloris marina</name>
    <dbReference type="NCBI Taxonomy" id="2017681"/>
    <lineage>
        <taxon>Bacteria</taxon>
        <taxon>Pseudomonadati</taxon>
        <taxon>Chlorobiota</taxon>
        <taxon>Chlorobiia</taxon>
        <taxon>Chlorobiales</taxon>
        <taxon>Chlorobiaceae</taxon>
        <taxon>Prosthecochloris</taxon>
    </lineage>
</organism>